<evidence type="ECO:0000313" key="3">
    <source>
        <dbReference type="Proteomes" id="UP001492541"/>
    </source>
</evidence>
<dbReference type="SMART" id="SM00849">
    <property type="entry name" value="Lactamase_B"/>
    <property type="match status" value="1"/>
</dbReference>
<protein>
    <submittedName>
        <fullName evidence="2">MBL fold metallo-hydrolase</fullName>
    </submittedName>
</protein>
<gene>
    <name evidence="2" type="ORF">LPQ35_00490</name>
</gene>
<dbReference type="PANTHER" id="PTHR23131">
    <property type="entry name" value="ENDORIBONUCLEASE LACTB2"/>
    <property type="match status" value="1"/>
</dbReference>
<proteinExistence type="predicted"/>
<dbReference type="InterPro" id="IPR050662">
    <property type="entry name" value="Sec-metab_biosynth-thioest"/>
</dbReference>
<name>A0ABZ3H3S8_GEOAI</name>
<evidence type="ECO:0000313" key="2">
    <source>
        <dbReference type="EMBL" id="XAT63876.1"/>
    </source>
</evidence>
<dbReference type="CDD" id="cd06262">
    <property type="entry name" value="metallo-hydrolase-like_MBL-fold"/>
    <property type="match status" value="1"/>
</dbReference>
<accession>A0ABZ3H3S8</accession>
<sequence length="288" mass="33548">MNPWRNNVFILIFYREHVKLADGVYLIEGQNRGRFPYCNCLLVDNLLIDSSCGKDRLEAVLDRFDELVLTHTHPDHASGAWLAEKYGKSVYTPHPATTVEELARRFAPEVADEWMDFARNMAGLRDFSGILYDESHDFSTKNHEVELIKTEGHTVDMHLFLIDGRILFSADIDLTPFGPWYGNPESDPEMFKKSIEILFDYDFTVIVPSHRKPVEGRENIEALLTEFLEHFDRRDELISELLGRGYNIDMIVEHSPVYRGKKPAWRNILDYFERNMVLKHVKKLEGKN</sequence>
<dbReference type="SUPFAM" id="SSF56281">
    <property type="entry name" value="Metallo-hydrolase/oxidoreductase"/>
    <property type="match status" value="1"/>
</dbReference>
<dbReference type="GeneID" id="90448115"/>
<dbReference type="EMBL" id="CP087714">
    <property type="protein sequence ID" value="XAT63876.1"/>
    <property type="molecule type" value="Genomic_DNA"/>
</dbReference>
<organism evidence="2 3">
    <name type="scientific">Geoglobus acetivorans</name>
    <dbReference type="NCBI Taxonomy" id="565033"/>
    <lineage>
        <taxon>Archaea</taxon>
        <taxon>Methanobacteriati</taxon>
        <taxon>Methanobacteriota</taxon>
        <taxon>Archaeoglobi</taxon>
        <taxon>Archaeoglobales</taxon>
        <taxon>Archaeoglobaceae</taxon>
        <taxon>Geoglobus</taxon>
    </lineage>
</organism>
<dbReference type="Pfam" id="PF00753">
    <property type="entry name" value="Lactamase_B"/>
    <property type="match status" value="1"/>
</dbReference>
<dbReference type="RefSeq" id="WP_193806732.1">
    <property type="nucleotide sequence ID" value="NZ_CP087714.1"/>
</dbReference>
<dbReference type="InterPro" id="IPR001279">
    <property type="entry name" value="Metallo-B-lactamas"/>
</dbReference>
<reference evidence="2 3" key="1">
    <citation type="submission" date="2021-11" db="EMBL/GenBank/DDBJ databases">
        <title>Whole genome of Geoglobus acetivorans.</title>
        <authorList>
            <person name="Liu D."/>
        </authorList>
    </citation>
    <scope>NUCLEOTIDE SEQUENCE [LARGE SCALE GENOMIC DNA]</scope>
    <source>
        <strain evidence="2 3">SBH6</strain>
    </source>
</reference>
<dbReference type="Proteomes" id="UP001492541">
    <property type="component" value="Chromosome"/>
</dbReference>
<dbReference type="Gene3D" id="3.60.15.10">
    <property type="entry name" value="Ribonuclease Z/Hydroxyacylglutathione hydrolase-like"/>
    <property type="match status" value="1"/>
</dbReference>
<evidence type="ECO:0000259" key="1">
    <source>
        <dbReference type="SMART" id="SM00849"/>
    </source>
</evidence>
<keyword evidence="3" id="KW-1185">Reference proteome</keyword>
<dbReference type="InterPro" id="IPR036866">
    <property type="entry name" value="RibonucZ/Hydroxyglut_hydro"/>
</dbReference>
<feature type="domain" description="Metallo-beta-lactamase" evidence="1">
    <location>
        <begin position="37"/>
        <end position="210"/>
    </location>
</feature>